<dbReference type="PANTHER" id="PTHR43166:SF4">
    <property type="entry name" value="PHOSPHONATES IMPORT ATP-BINDING PROTEIN PHNC"/>
    <property type="match status" value="1"/>
</dbReference>
<dbReference type="STRING" id="1856638.A9Q68_04370"/>
<keyword evidence="3" id="KW-0547">Nucleotide-binding</keyword>
<dbReference type="InterPro" id="IPR050086">
    <property type="entry name" value="MetN_ABC_transporter-like"/>
</dbReference>
<evidence type="ECO:0000313" key="6">
    <source>
        <dbReference type="EMBL" id="OJF72786.1"/>
    </source>
</evidence>
<dbReference type="GO" id="GO:0016887">
    <property type="term" value="F:ATP hydrolysis activity"/>
    <property type="evidence" value="ECO:0007669"/>
    <property type="project" value="InterPro"/>
</dbReference>
<evidence type="ECO:0000256" key="3">
    <source>
        <dbReference type="ARBA" id="ARBA00022741"/>
    </source>
</evidence>
<dbReference type="InterPro" id="IPR017871">
    <property type="entry name" value="ABC_transporter-like_CS"/>
</dbReference>
<feature type="domain" description="ABC transporter" evidence="5">
    <location>
        <begin position="4"/>
        <end position="239"/>
    </location>
</feature>
<dbReference type="EMBL" id="LZDD01000001">
    <property type="protein sequence ID" value="OJF72786.1"/>
    <property type="molecule type" value="Genomic_DNA"/>
</dbReference>
<dbReference type="CDD" id="cd03262">
    <property type="entry name" value="ABC_HisP_GlnQ"/>
    <property type="match status" value="1"/>
</dbReference>
<evidence type="ECO:0000256" key="1">
    <source>
        <dbReference type="ARBA" id="ARBA00005417"/>
    </source>
</evidence>
<keyword evidence="2" id="KW-0813">Transport</keyword>
<sequence>MSLIEFKNVNKYYGDYHALKNINLSFEKGQVVVLLGPSGSGKSTLIRTINGLEKIEDGSLTVNGHEIVNSSNKELVTLRKEVGMVFQHFNLYPHKTVLENVTLAPIKVLGQSKKEAEAIAEKYLTFVNMWDRKDAYPSMLSGGQKQRIAIARGLAMDPELLLFDEPTSALDPETIGDVLAVMQNLAADGTNMIVVTHEMGFAREVADRIIFMADGEVLVDTTDVAGFFDHPEEPRAQQFLSKIINHTSEKVQAKKKVRS</sequence>
<dbReference type="Gene3D" id="3.40.50.300">
    <property type="entry name" value="P-loop containing nucleotide triphosphate hydrolases"/>
    <property type="match status" value="1"/>
</dbReference>
<dbReference type="PANTHER" id="PTHR43166">
    <property type="entry name" value="AMINO ACID IMPORT ATP-BINDING PROTEIN"/>
    <property type="match status" value="1"/>
</dbReference>
<dbReference type="PROSITE" id="PS50893">
    <property type="entry name" value="ABC_TRANSPORTER_2"/>
    <property type="match status" value="1"/>
</dbReference>
<dbReference type="InterPro" id="IPR003439">
    <property type="entry name" value="ABC_transporter-like_ATP-bd"/>
</dbReference>
<dbReference type="Proteomes" id="UP000182015">
    <property type="component" value="Unassembled WGS sequence"/>
</dbReference>
<comment type="caution">
    <text evidence="6">The sequence shown here is derived from an EMBL/GenBank/DDBJ whole genome shotgun (WGS) entry which is preliminary data.</text>
</comment>
<gene>
    <name evidence="6" type="ORF">A9Q68_04370</name>
</gene>
<accession>A0A1L8MPX7</accession>
<dbReference type="InterPro" id="IPR003593">
    <property type="entry name" value="AAA+_ATPase"/>
</dbReference>
<dbReference type="Pfam" id="PF00005">
    <property type="entry name" value="ABC_tran"/>
    <property type="match status" value="1"/>
</dbReference>
<keyword evidence="7" id="KW-1185">Reference proteome</keyword>
<dbReference type="InterPro" id="IPR027417">
    <property type="entry name" value="P-loop_NTPase"/>
</dbReference>
<dbReference type="InterPro" id="IPR030679">
    <property type="entry name" value="ABC_ATPase_HisP-typ"/>
</dbReference>
<keyword evidence="4" id="KW-0067">ATP-binding</keyword>
<evidence type="ECO:0000256" key="4">
    <source>
        <dbReference type="ARBA" id="ARBA00022840"/>
    </source>
</evidence>
<proteinExistence type="inferred from homology"/>
<comment type="similarity">
    <text evidence="1">Belongs to the ABC transporter superfamily.</text>
</comment>
<dbReference type="PROSITE" id="PS00211">
    <property type="entry name" value="ABC_TRANSPORTER_1"/>
    <property type="match status" value="1"/>
</dbReference>
<protein>
    <submittedName>
        <fullName evidence="6">ABC transporter</fullName>
    </submittedName>
</protein>
<dbReference type="OrthoDB" id="9804199at2"/>
<dbReference type="AlphaFoldDB" id="A0A1L8MPX7"/>
<dbReference type="FunFam" id="3.40.50.300:FF:000020">
    <property type="entry name" value="Amino acid ABC transporter ATP-binding component"/>
    <property type="match status" value="1"/>
</dbReference>
<reference evidence="7" key="1">
    <citation type="submission" date="2016-06" db="EMBL/GenBank/DDBJ databases">
        <authorList>
            <person name="de Vries S.P.W."/>
            <person name="Hadjirin N.F."/>
            <person name="Lay E.M."/>
            <person name="Zadoks R.N."/>
            <person name="Peacock S.J."/>
            <person name="Parkhill J."/>
            <person name="Grant A.J."/>
            <person name="Mcdougall S."/>
            <person name="Holmes M.A."/>
        </authorList>
    </citation>
    <scope>NUCLEOTIDE SEQUENCE [LARGE SCALE GENOMIC DNA]</scope>
    <source>
        <strain evidence="7">NZ1587</strain>
    </source>
</reference>
<dbReference type="SMART" id="SM00382">
    <property type="entry name" value="AAA"/>
    <property type="match status" value="1"/>
</dbReference>
<dbReference type="PIRSF" id="PIRSF039085">
    <property type="entry name" value="ABC_ATPase_HisP"/>
    <property type="match status" value="1"/>
</dbReference>
<dbReference type="RefSeq" id="WP_071793484.1">
    <property type="nucleotide sequence ID" value="NZ_LZDD01000001.1"/>
</dbReference>
<name>A0A1L8MPX7_9STRE</name>
<evidence type="ECO:0000256" key="2">
    <source>
        <dbReference type="ARBA" id="ARBA00022448"/>
    </source>
</evidence>
<evidence type="ECO:0000313" key="7">
    <source>
        <dbReference type="Proteomes" id="UP000182015"/>
    </source>
</evidence>
<dbReference type="GO" id="GO:0015424">
    <property type="term" value="F:ABC-type amino acid transporter activity"/>
    <property type="evidence" value="ECO:0007669"/>
    <property type="project" value="InterPro"/>
</dbReference>
<dbReference type="GO" id="GO:0005524">
    <property type="term" value="F:ATP binding"/>
    <property type="evidence" value="ECO:0007669"/>
    <property type="project" value="UniProtKB-KW"/>
</dbReference>
<organism evidence="6 7">
    <name type="scientific">Streptococcus bovimastitidis</name>
    <dbReference type="NCBI Taxonomy" id="1856638"/>
    <lineage>
        <taxon>Bacteria</taxon>
        <taxon>Bacillati</taxon>
        <taxon>Bacillota</taxon>
        <taxon>Bacilli</taxon>
        <taxon>Lactobacillales</taxon>
        <taxon>Streptococcaceae</taxon>
        <taxon>Streptococcus</taxon>
    </lineage>
</organism>
<dbReference type="SUPFAM" id="SSF52540">
    <property type="entry name" value="P-loop containing nucleoside triphosphate hydrolases"/>
    <property type="match status" value="1"/>
</dbReference>
<evidence type="ECO:0000259" key="5">
    <source>
        <dbReference type="PROSITE" id="PS50893"/>
    </source>
</evidence>